<evidence type="ECO:0000256" key="11">
    <source>
        <dbReference type="ARBA" id="ARBA00038734"/>
    </source>
</evidence>
<evidence type="ECO:0000256" key="10">
    <source>
        <dbReference type="ARBA" id="ARBA00023276"/>
    </source>
</evidence>
<evidence type="ECO:0000256" key="12">
    <source>
        <dbReference type="HAMAP-Rule" id="MF_00644"/>
    </source>
</evidence>
<dbReference type="GeneID" id="37543785"/>
<dbReference type="GO" id="GO:0009539">
    <property type="term" value="C:photosystem II reaction center"/>
    <property type="evidence" value="ECO:0007669"/>
    <property type="project" value="InterPro"/>
</dbReference>
<keyword evidence="10 12" id="KW-0604">Photosystem II</keyword>
<keyword evidence="6 12" id="KW-0812">Transmembrane</keyword>
<dbReference type="PANTHER" id="PTHR34971">
    <property type="entry name" value="PHOTOSYSTEM II REACTION CENTER PROTEIN Z"/>
    <property type="match status" value="1"/>
</dbReference>
<evidence type="ECO:0000256" key="4">
    <source>
        <dbReference type="ARBA" id="ARBA00022469"/>
    </source>
</evidence>
<name>A0A2Z4HG11_9EUKA</name>
<evidence type="ECO:0000256" key="13">
    <source>
        <dbReference type="RuleBase" id="RU003472"/>
    </source>
</evidence>
<keyword evidence="7 12" id="KW-1133">Transmembrane helix</keyword>
<dbReference type="GO" id="GO:0042549">
    <property type="term" value="P:photosystem II stabilization"/>
    <property type="evidence" value="ECO:0007669"/>
    <property type="project" value="InterPro"/>
</dbReference>
<keyword evidence="16" id="KW-0934">Plastid</keyword>
<feature type="signal peptide" evidence="15">
    <location>
        <begin position="1"/>
        <end position="28"/>
    </location>
</feature>
<dbReference type="RefSeq" id="YP_009504560.1">
    <property type="nucleotide sequence ID" value="NC_038215.1"/>
</dbReference>
<keyword evidence="5 12" id="KW-0602">Photosynthesis</keyword>
<keyword evidence="9 12" id="KW-0472">Membrane</keyword>
<dbReference type="PANTHER" id="PTHR34971:SF2">
    <property type="entry name" value="PHOTOSYSTEM II REACTION CENTER PROTEIN Z"/>
    <property type="match status" value="1"/>
</dbReference>
<evidence type="ECO:0000256" key="5">
    <source>
        <dbReference type="ARBA" id="ARBA00022531"/>
    </source>
</evidence>
<reference evidence="16" key="1">
    <citation type="journal article" date="2018" name="Adv. Bot. Res.">
        <title>Chapter Four - Comparative Plastid Genomics of Glaucophytes species.</title>
        <authorList>
            <person name="Reyes-Prieto A."/>
            <person name="Russell S."/>
            <person name="Figueroa-Martinez F."/>
            <person name="Jackson C."/>
        </authorList>
    </citation>
    <scope>NUCLEOTIDE SEQUENCE</scope>
    <source>
        <strain evidence="16">NIES-764</strain>
    </source>
</reference>
<geneLocation type="plastid" evidence="16"/>
<dbReference type="HAMAP" id="MF_00644">
    <property type="entry name" value="PSII_PsbZ"/>
    <property type="match status" value="1"/>
</dbReference>
<feature type="chain" id="PRO_5016346900" description="Photosystem II reaction center protein Z" evidence="15">
    <location>
        <begin position="29"/>
        <end position="62"/>
    </location>
</feature>
<keyword evidence="4 12" id="KW-0674">Reaction center</keyword>
<dbReference type="AlphaFoldDB" id="A0A2Z4HG11"/>
<dbReference type="EMBL" id="MG601102">
    <property type="protein sequence ID" value="AWW13729.1"/>
    <property type="molecule type" value="Genomic_DNA"/>
</dbReference>
<evidence type="ECO:0000256" key="9">
    <source>
        <dbReference type="ARBA" id="ARBA00023136"/>
    </source>
</evidence>
<dbReference type="GO" id="GO:0042651">
    <property type="term" value="C:thylakoid membrane"/>
    <property type="evidence" value="ECO:0007669"/>
    <property type="project" value="UniProtKB-UniRule"/>
</dbReference>
<evidence type="ECO:0000256" key="6">
    <source>
        <dbReference type="ARBA" id="ARBA00022692"/>
    </source>
</evidence>
<evidence type="ECO:0000313" key="16">
    <source>
        <dbReference type="EMBL" id="AWW13729.1"/>
    </source>
</evidence>
<gene>
    <name evidence="16" type="primary">ycf9</name>
    <name evidence="12" type="synonym">psbZ</name>
</gene>
<dbReference type="Gene3D" id="1.10.287.740">
    <property type="entry name" value="Photosystem II PsbZ, reaction centre"/>
    <property type="match status" value="1"/>
</dbReference>
<comment type="similarity">
    <text evidence="2 12 13">Belongs to the PsbZ family.</text>
</comment>
<evidence type="ECO:0000256" key="3">
    <source>
        <dbReference type="ARBA" id="ARBA00021665"/>
    </source>
</evidence>
<comment type="subcellular location">
    <subcellularLocation>
        <location evidence="12">Cellular thylakoid membrane</location>
        <topology evidence="12">Multi-pass membrane protein</topology>
    </subcellularLocation>
    <subcellularLocation>
        <location evidence="1">Membrane</location>
        <topology evidence="1">Multi-pass membrane protein</topology>
    </subcellularLocation>
</comment>
<comment type="function">
    <text evidence="12">May control the interaction of photosystem II (PSII) cores with the light-harvesting antenna, regulates electron flow through the 2 photosystem reaction centers. PSII is a light-driven water plastoquinone oxidoreductase, using light energy to abstract electrons from H(2)O, generating a proton gradient subsequently used for ATP formation.</text>
</comment>
<dbReference type="Pfam" id="PF01737">
    <property type="entry name" value="Ycf9"/>
    <property type="match status" value="1"/>
</dbReference>
<comment type="subunit">
    <text evidence="11 12">PSII is composed of 1 copy each of membrane proteins PsbA, PsbB, PsbC, PsbD, PsbE, PsbF, PsbH, PsbI, PsbJ, PsbK, PsbL, PsbM, PsbT, PsbY, PsbZ, Psb30/Ycf12, at least 3 peripheral proteins of the oxygen-evolving complex and a large number of cofactors. It forms dimeric complexes.</text>
</comment>
<feature type="transmembrane region" description="Helical" evidence="14">
    <location>
        <begin position="38"/>
        <end position="57"/>
    </location>
</feature>
<accession>A0A2Z4HG11</accession>
<comment type="function">
    <text evidence="13">Controls the interaction of photosystem II (PSII) cores with the light-harvesting antenna, regulates electron flow through the 2 photosystem reaction centers. PSII is a light-driven water plastoquinone oxidoreductase, using light energy to abstract electrons from H(2)O, generating a proton gradient subsequently used for ATP formation.</text>
</comment>
<keyword evidence="8 12" id="KW-0793">Thylakoid</keyword>
<evidence type="ECO:0000256" key="15">
    <source>
        <dbReference type="SAM" id="SignalP"/>
    </source>
</evidence>
<evidence type="ECO:0000256" key="8">
    <source>
        <dbReference type="ARBA" id="ARBA00023078"/>
    </source>
</evidence>
<dbReference type="InterPro" id="IPR002644">
    <property type="entry name" value="PSII_PsbZ"/>
</dbReference>
<evidence type="ECO:0000256" key="2">
    <source>
        <dbReference type="ARBA" id="ARBA00008367"/>
    </source>
</evidence>
<organism evidence="16">
    <name type="scientific">Cyanophora sudae</name>
    <dbReference type="NCBI Taxonomy" id="1522369"/>
    <lineage>
        <taxon>Eukaryota</taxon>
        <taxon>Glaucocystophyceae</taxon>
        <taxon>Cyanophorales</taxon>
        <taxon>Cyanophoraceae</taxon>
        <taxon>Cyanophora</taxon>
    </lineage>
</organism>
<dbReference type="InterPro" id="IPR036512">
    <property type="entry name" value="PSII_PsbZ_sf"/>
</dbReference>
<dbReference type="SUPFAM" id="SSF161055">
    <property type="entry name" value="PsbZ-like"/>
    <property type="match status" value="1"/>
</dbReference>
<protein>
    <recommendedName>
        <fullName evidence="3 12">Photosystem II reaction center protein Z</fullName>
        <shortName evidence="12">PSII-Z</shortName>
    </recommendedName>
</protein>
<sequence length="62" mass="6520">MLIAFQGAVAALVLLSFVLIVAVPVALASPGEWERSQRLIYAGSALWTLLIILIGVLDSVVA</sequence>
<evidence type="ECO:0000256" key="14">
    <source>
        <dbReference type="SAM" id="Phobius"/>
    </source>
</evidence>
<evidence type="ECO:0000256" key="1">
    <source>
        <dbReference type="ARBA" id="ARBA00004141"/>
    </source>
</evidence>
<evidence type="ECO:0000256" key="7">
    <source>
        <dbReference type="ARBA" id="ARBA00022989"/>
    </source>
</evidence>
<proteinExistence type="inferred from homology"/>
<dbReference type="GO" id="GO:0015979">
    <property type="term" value="P:photosynthesis"/>
    <property type="evidence" value="ECO:0007669"/>
    <property type="project" value="UniProtKB-UniRule"/>
</dbReference>
<dbReference type="NCBIfam" id="TIGR03043">
    <property type="entry name" value="PS_II_psbZ"/>
    <property type="match status" value="1"/>
</dbReference>
<keyword evidence="15" id="KW-0732">Signal</keyword>